<feature type="domain" description="Peptidase M12B" evidence="11">
    <location>
        <begin position="538"/>
        <end position="743"/>
    </location>
</feature>
<dbReference type="Pfam" id="PF00008">
    <property type="entry name" value="EGF"/>
    <property type="match status" value="1"/>
</dbReference>
<evidence type="ECO:0000259" key="11">
    <source>
        <dbReference type="PROSITE" id="PS50215"/>
    </source>
</evidence>
<dbReference type="CDD" id="cd00054">
    <property type="entry name" value="EGF_CA"/>
    <property type="match status" value="1"/>
</dbReference>
<dbReference type="AlphaFoldDB" id="A0A814DNP4"/>
<evidence type="ECO:0000256" key="5">
    <source>
        <dbReference type="ARBA" id="ARBA00023049"/>
    </source>
</evidence>
<keyword evidence="4 9" id="KW-0862">Zinc</keyword>
<accession>A0A814DNP4</accession>
<dbReference type="SUPFAM" id="SSF57196">
    <property type="entry name" value="EGF/Laminin"/>
    <property type="match status" value="1"/>
</dbReference>
<feature type="active site" evidence="9">
    <location>
        <position position="688"/>
    </location>
</feature>
<dbReference type="Gene3D" id="2.10.25.10">
    <property type="entry name" value="Laminin"/>
    <property type="match status" value="1"/>
</dbReference>
<reference evidence="12" key="1">
    <citation type="submission" date="2021-02" db="EMBL/GenBank/DDBJ databases">
        <authorList>
            <person name="Nowell W R."/>
        </authorList>
    </citation>
    <scope>NUCLEOTIDE SEQUENCE</scope>
    <source>
        <strain evidence="12">Ploen Becks lab</strain>
    </source>
</reference>
<keyword evidence="3" id="KW-0378">Hydrolase</keyword>
<feature type="non-terminal residue" evidence="12">
    <location>
        <position position="1"/>
    </location>
</feature>
<evidence type="ECO:0000256" key="7">
    <source>
        <dbReference type="ARBA" id="ARBA00023180"/>
    </source>
</evidence>
<evidence type="ECO:0000256" key="3">
    <source>
        <dbReference type="ARBA" id="ARBA00022801"/>
    </source>
</evidence>
<feature type="binding site" evidence="9">
    <location>
        <position position="697"/>
    </location>
    <ligand>
        <name>Zn(2+)</name>
        <dbReference type="ChEBI" id="CHEBI:29105"/>
        <note>catalytic</note>
    </ligand>
</feature>
<keyword evidence="13" id="KW-1185">Reference proteome</keyword>
<evidence type="ECO:0000259" key="10">
    <source>
        <dbReference type="PROSITE" id="PS50026"/>
    </source>
</evidence>
<feature type="domain" description="EGF-like" evidence="10">
    <location>
        <begin position="952"/>
        <end position="998"/>
    </location>
</feature>
<dbReference type="PANTHER" id="PTHR11905:SF159">
    <property type="entry name" value="ADAM METALLOPROTEASE"/>
    <property type="match status" value="1"/>
</dbReference>
<organism evidence="12 13">
    <name type="scientific">Brachionus calyciflorus</name>
    <dbReference type="NCBI Taxonomy" id="104777"/>
    <lineage>
        <taxon>Eukaryota</taxon>
        <taxon>Metazoa</taxon>
        <taxon>Spiralia</taxon>
        <taxon>Gnathifera</taxon>
        <taxon>Rotifera</taxon>
        <taxon>Eurotatoria</taxon>
        <taxon>Monogononta</taxon>
        <taxon>Pseudotrocha</taxon>
        <taxon>Ploima</taxon>
        <taxon>Brachionidae</taxon>
        <taxon>Brachionus</taxon>
    </lineage>
</organism>
<evidence type="ECO:0000256" key="2">
    <source>
        <dbReference type="ARBA" id="ARBA00022723"/>
    </source>
</evidence>
<dbReference type="Proteomes" id="UP000663879">
    <property type="component" value="Unassembled WGS sequence"/>
</dbReference>
<feature type="disulfide bond" evidence="8">
    <location>
        <begin position="988"/>
        <end position="997"/>
    </location>
</feature>
<dbReference type="InterPro" id="IPR001590">
    <property type="entry name" value="Peptidase_M12B"/>
</dbReference>
<feature type="binding site" evidence="9">
    <location>
        <position position="691"/>
    </location>
    <ligand>
        <name>Zn(2+)</name>
        <dbReference type="ChEBI" id="CHEBI:29105"/>
        <note>catalytic</note>
    </ligand>
</feature>
<dbReference type="PANTHER" id="PTHR11905">
    <property type="entry name" value="ADAM A DISINTEGRIN AND METALLOPROTEASE DOMAIN"/>
    <property type="match status" value="1"/>
</dbReference>
<comment type="caution">
    <text evidence="8">Lacks conserved residue(s) required for the propagation of feature annotation.</text>
</comment>
<dbReference type="PROSITE" id="PS01186">
    <property type="entry name" value="EGF_2"/>
    <property type="match status" value="1"/>
</dbReference>
<dbReference type="PROSITE" id="PS50026">
    <property type="entry name" value="EGF_3"/>
    <property type="match status" value="1"/>
</dbReference>
<sequence>MVKDTISGFIEPHAVTSELVLDLNLHCKWGFDGSTGQSEYKQFLSNYTTGFDDKSLFSIMLFPLDLSDNKMSFWRNQTPSSSRFYDRDEIEEQIKNLKLTLIRFLCNNLQVEVRVRHYLSLTMFDGKAVNAISNNSSPRICNICLASPIEMNNKDIIQKLEPNKHTLKYGLSALHAYIRCFECILHISYRLPIKRWDIRGQDAKKLCDAKKKQVQTEFWKKLGLLVDFPIDSGSGITNDGNTARKAFRSYKLFSEITGVNEELIYLLFNILCLVSSTYAFNLDDLKKYCEDTYNLYIREYLWFYMPVSMHKLLVHSSQIIQNFDLPIGFFSEEALEARNKDNKYIRLSLHYHLNPEDVDQVTNLEISNLKFTPLPDLLPVFFDLKFTSFNRTYTILFSQKFNPKVNFQNYEHFYKTYKSNRISVDKLNSSANSTNNKYKNQASSYKAECTLILTSKYYDNLIRNSPIKRDNNSANMYNLILHIQKDKINSSNELWIIVDLKNSENNIYKAGRFISQKSFSKNSENFFERKKRASKTNLIVESCVIIDFPVFDLYRKLLNSNERDYIKMYLTLRYTQSILVIDKIYSSARSDIFQFGIDLVDIIINYEFDFDYSSIYHNESVMFDSFIKRTIKKDPKAYNACDHIFFIHGIELKGVLGYTKRGRVCSDYKISFILYGVTKLIETVMAHELGHNLGADHDDLAIKLPNGTIIVCNDNKLMSRRIIIQESFFKISECSIFYFKDTLFALNNTLYDYFNCLIEKNSPNRLVDIYKKPALKNLPGYFFSLSDQCRYLMNNSESYYCRANIINCGKLFCYNSSGECEEVNVFHLDGTACIANKTCINGDCIENEKINHLVWNFNDRKSKVAYTLDNAIVNLRSYCPGGASLEKYSYKNKIKSLEKQYTKPCKDLLYGNYDLVRGMDNHQIQIYLMTVCCEEYLKQRKQICGGHLYECLLPPCEKLKSKPCFNNGKCVNVKSNLHPTNLSFECICPKGFKGPLCLDVDPCALDPCNEDEFCVVFSDHGYYTCLRREIKESLFSSQASMLYLNESLQFAPNKRSRNIYNLL</sequence>
<evidence type="ECO:0000313" key="12">
    <source>
        <dbReference type="EMBL" id="CAF0958084.1"/>
    </source>
</evidence>
<evidence type="ECO:0000256" key="1">
    <source>
        <dbReference type="ARBA" id="ARBA00022670"/>
    </source>
</evidence>
<dbReference type="OrthoDB" id="8193306at2759"/>
<gene>
    <name evidence="12" type="ORF">OXX778_LOCUS14300</name>
</gene>
<dbReference type="Gene3D" id="3.40.390.10">
    <property type="entry name" value="Collagenase (Catalytic Domain)"/>
    <property type="match status" value="1"/>
</dbReference>
<keyword evidence="6 8" id="KW-1015">Disulfide bond</keyword>
<keyword evidence="5" id="KW-0482">Metalloprotease</keyword>
<dbReference type="PROSITE" id="PS00022">
    <property type="entry name" value="EGF_1"/>
    <property type="match status" value="1"/>
</dbReference>
<comment type="caution">
    <text evidence="12">The sequence shown here is derived from an EMBL/GenBank/DDBJ whole genome shotgun (WGS) entry which is preliminary data.</text>
</comment>
<evidence type="ECO:0000256" key="6">
    <source>
        <dbReference type="ARBA" id="ARBA00023157"/>
    </source>
</evidence>
<dbReference type="InterPro" id="IPR041645">
    <property type="entry name" value="ADAMTS_CR_2"/>
</dbReference>
<keyword evidence="7" id="KW-0325">Glycoprotein</keyword>
<keyword evidence="8" id="KW-0245">EGF-like domain</keyword>
<dbReference type="PROSITE" id="PS50215">
    <property type="entry name" value="ADAM_MEPRO"/>
    <property type="match status" value="1"/>
</dbReference>
<proteinExistence type="predicted"/>
<dbReference type="Gene3D" id="3.40.1620.60">
    <property type="match status" value="1"/>
</dbReference>
<dbReference type="GO" id="GO:0004222">
    <property type="term" value="F:metalloendopeptidase activity"/>
    <property type="evidence" value="ECO:0007669"/>
    <property type="project" value="InterPro"/>
</dbReference>
<evidence type="ECO:0000256" key="9">
    <source>
        <dbReference type="PROSITE-ProRule" id="PRU00276"/>
    </source>
</evidence>
<name>A0A814DNP4_9BILA</name>
<feature type="binding site" evidence="9">
    <location>
        <position position="687"/>
    </location>
    <ligand>
        <name>Zn(2+)</name>
        <dbReference type="ChEBI" id="CHEBI:29105"/>
        <note>catalytic</note>
    </ligand>
</feature>
<protein>
    <submittedName>
        <fullName evidence="12">Uncharacterized protein</fullName>
    </submittedName>
</protein>
<dbReference type="SMART" id="SM00181">
    <property type="entry name" value="EGF"/>
    <property type="match status" value="1"/>
</dbReference>
<keyword evidence="2 9" id="KW-0479">Metal-binding</keyword>
<dbReference type="InterPro" id="IPR000742">
    <property type="entry name" value="EGF"/>
</dbReference>
<dbReference type="GO" id="GO:0046872">
    <property type="term" value="F:metal ion binding"/>
    <property type="evidence" value="ECO:0007669"/>
    <property type="project" value="UniProtKB-KW"/>
</dbReference>
<dbReference type="SUPFAM" id="SSF55486">
    <property type="entry name" value="Metalloproteases ('zincins'), catalytic domain"/>
    <property type="match status" value="1"/>
</dbReference>
<evidence type="ECO:0000256" key="4">
    <source>
        <dbReference type="ARBA" id="ARBA00022833"/>
    </source>
</evidence>
<dbReference type="Pfam" id="PF13582">
    <property type="entry name" value="Reprolysin_3"/>
    <property type="match status" value="1"/>
</dbReference>
<dbReference type="EMBL" id="CAJNOC010002920">
    <property type="protein sequence ID" value="CAF0958084.1"/>
    <property type="molecule type" value="Genomic_DNA"/>
</dbReference>
<evidence type="ECO:0000256" key="8">
    <source>
        <dbReference type="PROSITE-ProRule" id="PRU00076"/>
    </source>
</evidence>
<dbReference type="GO" id="GO:0006509">
    <property type="term" value="P:membrane protein ectodomain proteolysis"/>
    <property type="evidence" value="ECO:0007669"/>
    <property type="project" value="TreeGrafter"/>
</dbReference>
<keyword evidence="1" id="KW-0645">Protease</keyword>
<dbReference type="InterPro" id="IPR024079">
    <property type="entry name" value="MetalloPept_cat_dom_sf"/>
</dbReference>
<dbReference type="Pfam" id="PF17771">
    <property type="entry name" value="ADAMTS_CR_2"/>
    <property type="match status" value="1"/>
</dbReference>
<evidence type="ECO:0000313" key="13">
    <source>
        <dbReference type="Proteomes" id="UP000663879"/>
    </source>
</evidence>